<accession>A0ABW2YFR0</accession>
<comment type="caution">
    <text evidence="2">The sequence shown here is derived from an EMBL/GenBank/DDBJ whole genome shotgun (WGS) entry which is preliminary data.</text>
</comment>
<gene>
    <name evidence="2" type="ORF">ACFQ0E_14840</name>
</gene>
<protein>
    <submittedName>
        <fullName evidence="2">TIR domain-containing protein</fullName>
    </submittedName>
</protein>
<reference evidence="3" key="1">
    <citation type="journal article" date="2019" name="Int. J. Syst. Evol. Microbiol.">
        <title>The Global Catalogue of Microorganisms (GCM) 10K type strain sequencing project: providing services to taxonomists for standard genome sequencing and annotation.</title>
        <authorList>
            <consortium name="The Broad Institute Genomics Platform"/>
            <consortium name="The Broad Institute Genome Sequencing Center for Infectious Disease"/>
            <person name="Wu L."/>
            <person name="Ma J."/>
        </authorList>
    </citation>
    <scope>NUCLEOTIDE SEQUENCE [LARGE SCALE GENOMIC DNA]</scope>
    <source>
        <strain evidence="3">CCUG 55585</strain>
    </source>
</reference>
<evidence type="ECO:0000313" key="3">
    <source>
        <dbReference type="Proteomes" id="UP001597110"/>
    </source>
</evidence>
<keyword evidence="3" id="KW-1185">Reference proteome</keyword>
<dbReference type="Proteomes" id="UP001597110">
    <property type="component" value="Unassembled WGS sequence"/>
</dbReference>
<dbReference type="InterPro" id="IPR019302">
    <property type="entry name" value="CAP12/PCTIR_TIR_dom"/>
</dbReference>
<proteinExistence type="predicted"/>
<organism evidence="2 3">
    <name type="scientific">Lysobacter brunescens</name>
    <dbReference type="NCBI Taxonomy" id="262323"/>
    <lineage>
        <taxon>Bacteria</taxon>
        <taxon>Pseudomonadati</taxon>
        <taxon>Pseudomonadota</taxon>
        <taxon>Gammaproteobacteria</taxon>
        <taxon>Lysobacterales</taxon>
        <taxon>Lysobacteraceae</taxon>
        <taxon>Lysobacter</taxon>
    </lineage>
</organism>
<evidence type="ECO:0000313" key="2">
    <source>
        <dbReference type="EMBL" id="MFD0726871.1"/>
    </source>
</evidence>
<evidence type="ECO:0000259" key="1">
    <source>
        <dbReference type="Pfam" id="PF10137"/>
    </source>
</evidence>
<feature type="domain" description="CD-NTase-associated protein 12/Pycsar effector protein TIR" evidence="1">
    <location>
        <begin position="8"/>
        <end position="127"/>
    </location>
</feature>
<sequence length="289" mass="31938">MTSRPRILILSAADKEALDVATEVQRQLDYRYEPTVWTQGVFRAGFGALDSFAKAVDSHAYGIFVLTPDDVLQSRDATFLVPRMNVVFELGYFAAKHGIHRAFLLTPRGEKLNYLSDLAGIQPVDFNLDRFRKGEQEASLGAAIRSIESAIRADRLDYPEIVQNRPNVLAMNDNAALEADKRYCLAVKLSSGHAIRIKLIGTPHSPGAELSMGWMMSSTPPSIAWDHSTGIVGGTQTFWASGPAEAFTDFRVSNACKQLTIEIYENANALDKEHGIPQRTQKLIVQQSV</sequence>
<dbReference type="EMBL" id="JBHTIF010000003">
    <property type="protein sequence ID" value="MFD0726871.1"/>
    <property type="molecule type" value="Genomic_DNA"/>
</dbReference>
<dbReference type="RefSeq" id="WP_386825102.1">
    <property type="nucleotide sequence ID" value="NZ_JBHTIF010000003.1"/>
</dbReference>
<dbReference type="Pfam" id="PF10137">
    <property type="entry name" value="CAP12-PCTIR_TIR"/>
    <property type="match status" value="1"/>
</dbReference>
<name>A0ABW2YFR0_9GAMM</name>